<dbReference type="Proteomes" id="UP000001968">
    <property type="component" value="Chromosome"/>
</dbReference>
<dbReference type="eggNOG" id="ENOG5031G0S">
    <property type="taxonomic scope" value="Bacteria"/>
</dbReference>
<gene>
    <name evidence="2" type="ordered locus">Swol_1259</name>
</gene>
<evidence type="ECO:0000313" key="2">
    <source>
        <dbReference type="EMBL" id="ABI68568.1"/>
    </source>
</evidence>
<dbReference type="AlphaFoldDB" id="Q0AXI6"/>
<dbReference type="RefSeq" id="WP_011640670.1">
    <property type="nucleotide sequence ID" value="NC_008346.1"/>
</dbReference>
<keyword evidence="1" id="KW-0472">Membrane</keyword>
<feature type="transmembrane region" description="Helical" evidence="1">
    <location>
        <begin position="6"/>
        <end position="29"/>
    </location>
</feature>
<protein>
    <submittedName>
        <fullName evidence="2">Uncharacterized protein</fullName>
    </submittedName>
</protein>
<dbReference type="HOGENOM" id="CLU_124880_0_0_9"/>
<sequence length="180" mass="20283">MKNNDFRILISVAALILSLGVFLGAYNLYIKLGIEKPLGAELSALDGVNKIEVNKGKEGYEIKVDLDKVDNIQNNYGDINQALKARLNGENYQLKIGDQRNQDLQELFNSLQPALYEALADNRFIWLNEQLAEKAAAKGMNHAMYIDKEQLYLQIGDGQHYLYEVIERNSNSSSAETGRK</sequence>
<accession>Q0AXI6</accession>
<organism evidence="2 3">
    <name type="scientific">Syntrophomonas wolfei subsp. wolfei (strain DSM 2245B / Goettingen)</name>
    <dbReference type="NCBI Taxonomy" id="335541"/>
    <lineage>
        <taxon>Bacteria</taxon>
        <taxon>Bacillati</taxon>
        <taxon>Bacillota</taxon>
        <taxon>Clostridia</taxon>
        <taxon>Eubacteriales</taxon>
        <taxon>Syntrophomonadaceae</taxon>
        <taxon>Syntrophomonas</taxon>
    </lineage>
</organism>
<keyword evidence="3" id="KW-1185">Reference proteome</keyword>
<keyword evidence="1" id="KW-1133">Transmembrane helix</keyword>
<reference evidence="3" key="1">
    <citation type="journal article" date="2010" name="Environ. Microbiol.">
        <title>The genome of Syntrophomonas wolfei: new insights into syntrophic metabolism and biohydrogen production.</title>
        <authorList>
            <person name="Sieber J.R."/>
            <person name="Sims D.R."/>
            <person name="Han C."/>
            <person name="Kim E."/>
            <person name="Lykidis A."/>
            <person name="Lapidus A.L."/>
            <person name="McDonnald E."/>
            <person name="Rohlin L."/>
            <person name="Culley D.E."/>
            <person name="Gunsalus R."/>
            <person name="McInerney M.J."/>
        </authorList>
    </citation>
    <scope>NUCLEOTIDE SEQUENCE [LARGE SCALE GENOMIC DNA]</scope>
    <source>
        <strain evidence="3">DSM 2245B / Goettingen</strain>
    </source>
</reference>
<dbReference type="OrthoDB" id="1722928at2"/>
<proteinExistence type="predicted"/>
<name>Q0AXI6_SYNWW</name>
<evidence type="ECO:0000256" key="1">
    <source>
        <dbReference type="SAM" id="Phobius"/>
    </source>
</evidence>
<keyword evidence="1" id="KW-0812">Transmembrane</keyword>
<dbReference type="STRING" id="335541.Swol_1259"/>
<dbReference type="EMBL" id="CP000448">
    <property type="protein sequence ID" value="ABI68568.1"/>
    <property type="molecule type" value="Genomic_DNA"/>
</dbReference>
<dbReference type="KEGG" id="swo:Swol_1259"/>
<evidence type="ECO:0000313" key="3">
    <source>
        <dbReference type="Proteomes" id="UP000001968"/>
    </source>
</evidence>